<keyword evidence="3" id="KW-1185">Reference proteome</keyword>
<proteinExistence type="predicted"/>
<feature type="compositionally biased region" description="Polar residues" evidence="1">
    <location>
        <begin position="1"/>
        <end position="18"/>
    </location>
</feature>
<evidence type="ECO:0000313" key="3">
    <source>
        <dbReference type="Proteomes" id="UP000602510"/>
    </source>
</evidence>
<dbReference type="EMBL" id="WSZM01000014">
    <property type="protein sequence ID" value="KAF4046778.1"/>
    <property type="molecule type" value="Genomic_DNA"/>
</dbReference>
<feature type="compositionally biased region" description="Basic and acidic residues" evidence="1">
    <location>
        <begin position="29"/>
        <end position="39"/>
    </location>
</feature>
<evidence type="ECO:0000313" key="2">
    <source>
        <dbReference type="EMBL" id="KAF4046778.1"/>
    </source>
</evidence>
<feature type="compositionally biased region" description="Polar residues" evidence="1">
    <location>
        <begin position="310"/>
        <end position="319"/>
    </location>
</feature>
<feature type="region of interest" description="Disordered" evidence="1">
    <location>
        <begin position="1"/>
        <end position="159"/>
    </location>
</feature>
<accession>A0A833TBW2</accession>
<protein>
    <submittedName>
        <fullName evidence="2">Uncharacterized protein</fullName>
    </submittedName>
</protein>
<feature type="region of interest" description="Disordered" evidence="1">
    <location>
        <begin position="238"/>
        <end position="259"/>
    </location>
</feature>
<name>A0A833TBW2_PHYIN</name>
<feature type="compositionally biased region" description="Polar residues" evidence="1">
    <location>
        <begin position="146"/>
        <end position="159"/>
    </location>
</feature>
<gene>
    <name evidence="2" type="ORF">GN244_ATG00778</name>
</gene>
<feature type="region of interest" description="Disordered" evidence="1">
    <location>
        <begin position="310"/>
        <end position="344"/>
    </location>
</feature>
<evidence type="ECO:0000256" key="1">
    <source>
        <dbReference type="SAM" id="MobiDB-lite"/>
    </source>
</evidence>
<feature type="compositionally biased region" description="Basic and acidic residues" evidence="1">
    <location>
        <begin position="125"/>
        <end position="145"/>
    </location>
</feature>
<dbReference type="AlphaFoldDB" id="A0A833TBW2"/>
<reference evidence="2" key="1">
    <citation type="submission" date="2020-04" db="EMBL/GenBank/DDBJ databases">
        <title>Hybrid Assembly of Korean Phytophthora infestans isolates.</title>
        <authorList>
            <person name="Prokchorchik M."/>
            <person name="Lee Y."/>
            <person name="Seo J."/>
            <person name="Cho J.-H."/>
            <person name="Park Y.-E."/>
            <person name="Jang D.-C."/>
            <person name="Im J.-S."/>
            <person name="Choi J.-G."/>
            <person name="Park H.-J."/>
            <person name="Lee G.-B."/>
            <person name="Lee Y.-G."/>
            <person name="Hong S.-Y."/>
            <person name="Cho K."/>
            <person name="Sohn K.H."/>
        </authorList>
    </citation>
    <scope>NUCLEOTIDE SEQUENCE</scope>
    <source>
        <strain evidence="2">KR_1_A1</strain>
    </source>
</reference>
<sequence>MQPPSSVEETKVSDSITSDGIKKRRNVQKKADKSTDAAKVDLVSIATSSNQLSETRRPGPYRGKCMYQSRKCENERAIKRNGKPHNLCEEHRSKQNQHQRKFDAKKFSRKRRRDSLSDEDATQSRPREESSIKHRKTSEEAETRTPSRAPTSSGLSGISGNFYSTANATAVTTPLMKLPSIQSPVGLYLSSKFRAEEVPMAQRRVQTPRVGHRPFIQQHPTGYSHSELVAASVLVQPQHSPPHVPVSNRESPISDDNRTPFMITPRVLPSLMASPSSALSPSPNYRLGGVGLSSLHRLASVVMTPDSSLSVSPATSSGNMLPPLKAFGRLRSPLSSSASKSLQK</sequence>
<organism evidence="2 3">
    <name type="scientific">Phytophthora infestans</name>
    <name type="common">Potato late blight agent</name>
    <name type="synonym">Botrytis infestans</name>
    <dbReference type="NCBI Taxonomy" id="4787"/>
    <lineage>
        <taxon>Eukaryota</taxon>
        <taxon>Sar</taxon>
        <taxon>Stramenopiles</taxon>
        <taxon>Oomycota</taxon>
        <taxon>Peronosporomycetes</taxon>
        <taxon>Peronosporales</taxon>
        <taxon>Peronosporaceae</taxon>
        <taxon>Phytophthora</taxon>
    </lineage>
</organism>
<dbReference type="Proteomes" id="UP000602510">
    <property type="component" value="Unassembled WGS sequence"/>
</dbReference>
<feature type="compositionally biased region" description="Low complexity" evidence="1">
    <location>
        <begin position="330"/>
        <end position="344"/>
    </location>
</feature>
<comment type="caution">
    <text evidence="2">The sequence shown here is derived from an EMBL/GenBank/DDBJ whole genome shotgun (WGS) entry which is preliminary data.</text>
</comment>